<dbReference type="AlphaFoldDB" id="A0A9X8EBQ5"/>
<organism evidence="2 3">
    <name type="scientific">Aphanomyces astaci</name>
    <name type="common">Crayfish plague agent</name>
    <dbReference type="NCBI Taxonomy" id="112090"/>
    <lineage>
        <taxon>Eukaryota</taxon>
        <taxon>Sar</taxon>
        <taxon>Stramenopiles</taxon>
        <taxon>Oomycota</taxon>
        <taxon>Saprolegniomycetes</taxon>
        <taxon>Saprolegniales</taxon>
        <taxon>Verrucalvaceae</taxon>
        <taxon>Aphanomyces</taxon>
    </lineage>
</organism>
<accession>A0A9X8EBQ5</accession>
<evidence type="ECO:0000313" key="3">
    <source>
        <dbReference type="Proteomes" id="UP000275652"/>
    </source>
</evidence>
<reference evidence="2 3" key="1">
    <citation type="journal article" date="2018" name="J. Invertebr. Pathol.">
        <title>New genotyping method for the causative agent of crayfish plague (Aphanomyces astaci) based on whole genome data.</title>
        <authorList>
            <person name="Minardi D."/>
            <person name="Studholme D.J."/>
            <person name="van der Giezen M."/>
            <person name="Pretto T."/>
            <person name="Oidtmann B."/>
        </authorList>
    </citation>
    <scope>NUCLEOTIDE SEQUENCE [LARGE SCALE GENOMIC DNA]</scope>
    <source>
        <strain evidence="2 3">KB13</strain>
    </source>
</reference>
<name>A0A9X8EBQ5_APHAT</name>
<comment type="caution">
    <text evidence="2">The sequence shown here is derived from an EMBL/GenBank/DDBJ whole genome shotgun (WGS) entry which is preliminary data.</text>
</comment>
<dbReference type="Proteomes" id="UP000275652">
    <property type="component" value="Unassembled WGS sequence"/>
</dbReference>
<feature type="compositionally biased region" description="Basic and acidic residues" evidence="1">
    <location>
        <begin position="1"/>
        <end position="29"/>
    </location>
</feature>
<proteinExistence type="predicted"/>
<evidence type="ECO:0000313" key="2">
    <source>
        <dbReference type="EMBL" id="RLO13575.1"/>
    </source>
</evidence>
<protein>
    <recommendedName>
        <fullName evidence="4">Peptidase A2 domain-containing protein</fullName>
    </recommendedName>
</protein>
<dbReference type="EMBL" id="QUTI01004751">
    <property type="protein sequence ID" value="RLO13575.1"/>
    <property type="molecule type" value="Genomic_DNA"/>
</dbReference>
<evidence type="ECO:0008006" key="4">
    <source>
        <dbReference type="Google" id="ProtNLM"/>
    </source>
</evidence>
<gene>
    <name evidence="2" type="ORF">DYB28_005962</name>
</gene>
<feature type="region of interest" description="Disordered" evidence="1">
    <location>
        <begin position="1"/>
        <end position="45"/>
    </location>
</feature>
<evidence type="ECO:0000256" key="1">
    <source>
        <dbReference type="SAM" id="MobiDB-lite"/>
    </source>
</evidence>
<sequence length="124" mass="12955">MSRDHPEEVKQQLRAHESTFGRGQSREKGAPGAPGGRVATDVPDSKRPELLAIVDGVFPIQASLLDSGANLSVASRGLVSALLAVGASPEITVMGPMELRPYGADSQVITVTPVELTLGLPVMQ</sequence>